<proteinExistence type="predicted"/>
<dbReference type="RefSeq" id="WP_237608569.1">
    <property type="nucleotide sequence ID" value="NZ_JAIRBB010000008.1"/>
</dbReference>
<dbReference type="PANTHER" id="PTHR36849:SF1">
    <property type="entry name" value="CYTOPLASMIC PROTEIN"/>
    <property type="match status" value="1"/>
</dbReference>
<dbReference type="PANTHER" id="PTHR36849">
    <property type="entry name" value="CYTOPLASMIC PROTEIN-RELATED"/>
    <property type="match status" value="1"/>
</dbReference>
<dbReference type="AlphaFoldDB" id="A0A9X1U6C8"/>
<name>A0A9X1U6C8_9FLAO</name>
<protein>
    <submittedName>
        <fullName evidence="1">DUF488 domain-containing protein</fullName>
    </submittedName>
</protein>
<keyword evidence="2" id="KW-1185">Reference proteome</keyword>
<gene>
    <name evidence="1" type="ORF">K8344_10115</name>
</gene>
<accession>A0A9X1U6C8</accession>
<sequence length="118" mass="14028">MDIQIKRIYEEASKDDGYRVLVDRIWPRGVSKKEAKLDKWMKEIAPSSDLRKWFNHKEGRFNDFSKKYNSELEKHSDLVTELIQKSKKNKLTLLFAAKDTKHNQAIVLKKHLENKVDK</sequence>
<dbReference type="Pfam" id="PF22752">
    <property type="entry name" value="DUF488-N3i"/>
    <property type="match status" value="1"/>
</dbReference>
<reference evidence="1" key="1">
    <citation type="submission" date="2021-09" db="EMBL/GenBank/DDBJ databases">
        <title>Genome of Aequorivita sp. strain F64183.</title>
        <authorList>
            <person name="Wang Y."/>
        </authorList>
    </citation>
    <scope>NUCLEOTIDE SEQUENCE</scope>
    <source>
        <strain evidence="1">F64183</strain>
    </source>
</reference>
<comment type="caution">
    <text evidence="1">The sequence shown here is derived from an EMBL/GenBank/DDBJ whole genome shotgun (WGS) entry which is preliminary data.</text>
</comment>
<dbReference type="InterPro" id="IPR052552">
    <property type="entry name" value="YeaO-like"/>
</dbReference>
<dbReference type="EMBL" id="JAIRBB010000008">
    <property type="protein sequence ID" value="MCG2431473.1"/>
    <property type="molecule type" value="Genomic_DNA"/>
</dbReference>
<dbReference type="Proteomes" id="UP001139462">
    <property type="component" value="Unassembled WGS sequence"/>
</dbReference>
<organism evidence="1 2">
    <name type="scientific">Aequorivita xiaoshiensis</name>
    <dbReference type="NCBI Taxonomy" id="2874476"/>
    <lineage>
        <taxon>Bacteria</taxon>
        <taxon>Pseudomonadati</taxon>
        <taxon>Bacteroidota</taxon>
        <taxon>Flavobacteriia</taxon>
        <taxon>Flavobacteriales</taxon>
        <taxon>Flavobacteriaceae</taxon>
        <taxon>Aequorivita</taxon>
    </lineage>
</organism>
<evidence type="ECO:0000313" key="1">
    <source>
        <dbReference type="EMBL" id="MCG2431473.1"/>
    </source>
</evidence>
<evidence type="ECO:0000313" key="2">
    <source>
        <dbReference type="Proteomes" id="UP001139462"/>
    </source>
</evidence>